<evidence type="ECO:0000313" key="2">
    <source>
        <dbReference type="EMBL" id="GAN64720.1"/>
    </source>
</evidence>
<proteinExistence type="predicted"/>
<keyword evidence="3" id="KW-1185">Reference proteome</keyword>
<dbReference type="STRING" id="1231341.Abor_001_002"/>
<protein>
    <submittedName>
        <fullName evidence="2">Aminoglycoside phospho transferase</fullName>
    </submittedName>
</protein>
<dbReference type="SUPFAM" id="SSF56112">
    <property type="entry name" value="Protein kinase-like (PK-like)"/>
    <property type="match status" value="1"/>
</dbReference>
<dbReference type="AlphaFoldDB" id="A0A0D6NGF9"/>
<comment type="caution">
    <text evidence="2">The sequence shown here is derived from an EMBL/GenBank/DDBJ whole genome shotgun (WGS) entry which is preliminary data.</text>
</comment>
<sequence>MVQDTVACVLDFGMAERTCAPFDLAVALERSMIDWLHPEAQRTVYDAHITAFLQGYAQVRPLSAQERACVAAFLPLVHVEFALSEVAYFGGLLHDTASAEVAYTDYLLGHAQWFSTPQGQAVLHWVQKGAPLTTSFTGQGMHTGAKQSSGTLHTPHTPDTPDKTL</sequence>
<dbReference type="InterPro" id="IPR011009">
    <property type="entry name" value="Kinase-like_dom_sf"/>
</dbReference>
<gene>
    <name evidence="2" type="ORF">Abor_001_002</name>
</gene>
<accession>A0A0D6NGF9</accession>
<dbReference type="GO" id="GO:0016740">
    <property type="term" value="F:transferase activity"/>
    <property type="evidence" value="ECO:0007669"/>
    <property type="project" value="UniProtKB-KW"/>
</dbReference>
<reference evidence="2 3" key="1">
    <citation type="submission" date="2012-11" db="EMBL/GenBank/DDBJ databases">
        <title>Whole genome sequence of Acetobacter orientalis 21F-2.</title>
        <authorList>
            <person name="Azuma Y."/>
            <person name="Higashiura N."/>
            <person name="Hirakawa H."/>
            <person name="Matsushita K."/>
        </authorList>
    </citation>
    <scope>NUCLEOTIDE SEQUENCE [LARGE SCALE GENOMIC DNA]</scope>
    <source>
        <strain evidence="2 3">21F-2</strain>
    </source>
</reference>
<evidence type="ECO:0000256" key="1">
    <source>
        <dbReference type="SAM" id="MobiDB-lite"/>
    </source>
</evidence>
<feature type="region of interest" description="Disordered" evidence="1">
    <location>
        <begin position="136"/>
        <end position="165"/>
    </location>
</feature>
<organism evidence="2 3">
    <name type="scientific">Acetobacter orientalis</name>
    <dbReference type="NCBI Taxonomy" id="146474"/>
    <lineage>
        <taxon>Bacteria</taxon>
        <taxon>Pseudomonadati</taxon>
        <taxon>Pseudomonadota</taxon>
        <taxon>Alphaproteobacteria</taxon>
        <taxon>Acetobacterales</taxon>
        <taxon>Acetobacteraceae</taxon>
        <taxon>Acetobacter</taxon>
    </lineage>
</organism>
<dbReference type="Proteomes" id="UP000032670">
    <property type="component" value="Unassembled WGS sequence"/>
</dbReference>
<evidence type="ECO:0000313" key="3">
    <source>
        <dbReference type="Proteomes" id="UP000032670"/>
    </source>
</evidence>
<name>A0A0D6NGF9_9PROT</name>
<dbReference type="Gene3D" id="3.90.1200.10">
    <property type="match status" value="1"/>
</dbReference>
<keyword evidence="2" id="KW-0808">Transferase</keyword>
<feature type="compositionally biased region" description="Polar residues" evidence="1">
    <location>
        <begin position="136"/>
        <end position="150"/>
    </location>
</feature>
<dbReference type="EMBL" id="BAMX01000001">
    <property type="protein sequence ID" value="GAN64720.1"/>
    <property type="molecule type" value="Genomic_DNA"/>
</dbReference>